<dbReference type="AlphaFoldDB" id="A0A8R7K5Y8"/>
<organism evidence="2 3">
    <name type="scientific">Triticum urartu</name>
    <name type="common">Red wild einkorn</name>
    <name type="synonym">Crithodium urartu</name>
    <dbReference type="NCBI Taxonomy" id="4572"/>
    <lineage>
        <taxon>Eukaryota</taxon>
        <taxon>Viridiplantae</taxon>
        <taxon>Streptophyta</taxon>
        <taxon>Embryophyta</taxon>
        <taxon>Tracheophyta</taxon>
        <taxon>Spermatophyta</taxon>
        <taxon>Magnoliopsida</taxon>
        <taxon>Liliopsida</taxon>
        <taxon>Poales</taxon>
        <taxon>Poaceae</taxon>
        <taxon>BOP clade</taxon>
        <taxon>Pooideae</taxon>
        <taxon>Triticodae</taxon>
        <taxon>Triticeae</taxon>
        <taxon>Triticinae</taxon>
        <taxon>Triticum</taxon>
    </lineage>
</organism>
<dbReference type="EnsemblPlants" id="TuG1812G0100004580.01.T04">
    <property type="protein sequence ID" value="TuG1812G0100004580.01.T04"/>
    <property type="gene ID" value="TuG1812G0100004580.01"/>
</dbReference>
<evidence type="ECO:0000313" key="2">
    <source>
        <dbReference type="EnsemblPlants" id="TuG1812G0100004580.01.T04"/>
    </source>
</evidence>
<name>A0A8R7K5Y8_TRIUA</name>
<evidence type="ECO:0000313" key="3">
    <source>
        <dbReference type="Proteomes" id="UP000015106"/>
    </source>
</evidence>
<reference evidence="2" key="2">
    <citation type="submission" date="2018-03" db="EMBL/GenBank/DDBJ databases">
        <title>The Triticum urartu genome reveals the dynamic nature of wheat genome evolution.</title>
        <authorList>
            <person name="Ling H."/>
            <person name="Ma B."/>
            <person name="Shi X."/>
            <person name="Liu H."/>
            <person name="Dong L."/>
            <person name="Sun H."/>
            <person name="Cao Y."/>
            <person name="Gao Q."/>
            <person name="Zheng S."/>
            <person name="Li Y."/>
            <person name="Yu Y."/>
            <person name="Du H."/>
            <person name="Qi M."/>
            <person name="Li Y."/>
            <person name="Yu H."/>
            <person name="Cui Y."/>
            <person name="Wang N."/>
            <person name="Chen C."/>
            <person name="Wu H."/>
            <person name="Zhao Y."/>
            <person name="Zhang J."/>
            <person name="Li Y."/>
            <person name="Zhou W."/>
            <person name="Zhang B."/>
            <person name="Hu W."/>
            <person name="Eijk M."/>
            <person name="Tang J."/>
            <person name="Witsenboer H."/>
            <person name="Zhao S."/>
            <person name="Li Z."/>
            <person name="Zhang A."/>
            <person name="Wang D."/>
            <person name="Liang C."/>
        </authorList>
    </citation>
    <scope>NUCLEOTIDE SEQUENCE [LARGE SCALE GENOMIC DNA]</scope>
    <source>
        <strain evidence="2">cv. G1812</strain>
    </source>
</reference>
<feature type="region of interest" description="Disordered" evidence="1">
    <location>
        <begin position="1"/>
        <end position="29"/>
    </location>
</feature>
<keyword evidence="3" id="KW-1185">Reference proteome</keyword>
<protein>
    <submittedName>
        <fullName evidence="2">Uncharacterized protein</fullName>
    </submittedName>
</protein>
<proteinExistence type="predicted"/>
<reference evidence="3" key="1">
    <citation type="journal article" date="2013" name="Nature">
        <title>Draft genome of the wheat A-genome progenitor Triticum urartu.</title>
        <authorList>
            <person name="Ling H.Q."/>
            <person name="Zhao S."/>
            <person name="Liu D."/>
            <person name="Wang J."/>
            <person name="Sun H."/>
            <person name="Zhang C."/>
            <person name="Fan H."/>
            <person name="Li D."/>
            <person name="Dong L."/>
            <person name="Tao Y."/>
            <person name="Gao C."/>
            <person name="Wu H."/>
            <person name="Li Y."/>
            <person name="Cui Y."/>
            <person name="Guo X."/>
            <person name="Zheng S."/>
            <person name="Wang B."/>
            <person name="Yu K."/>
            <person name="Liang Q."/>
            <person name="Yang W."/>
            <person name="Lou X."/>
            <person name="Chen J."/>
            <person name="Feng M."/>
            <person name="Jian J."/>
            <person name="Zhang X."/>
            <person name="Luo G."/>
            <person name="Jiang Y."/>
            <person name="Liu J."/>
            <person name="Wang Z."/>
            <person name="Sha Y."/>
            <person name="Zhang B."/>
            <person name="Wu H."/>
            <person name="Tang D."/>
            <person name="Shen Q."/>
            <person name="Xue P."/>
            <person name="Zou S."/>
            <person name="Wang X."/>
            <person name="Liu X."/>
            <person name="Wang F."/>
            <person name="Yang Y."/>
            <person name="An X."/>
            <person name="Dong Z."/>
            <person name="Zhang K."/>
            <person name="Zhang X."/>
            <person name="Luo M.C."/>
            <person name="Dvorak J."/>
            <person name="Tong Y."/>
            <person name="Wang J."/>
            <person name="Yang H."/>
            <person name="Li Z."/>
            <person name="Wang D."/>
            <person name="Zhang A."/>
            <person name="Wang J."/>
        </authorList>
    </citation>
    <scope>NUCLEOTIDE SEQUENCE</scope>
    <source>
        <strain evidence="3">cv. G1812</strain>
    </source>
</reference>
<dbReference type="Gramene" id="TuG1812G0100004580.01.T04">
    <property type="protein sequence ID" value="TuG1812G0100004580.01.T04"/>
    <property type="gene ID" value="TuG1812G0100004580.01"/>
</dbReference>
<reference evidence="2" key="3">
    <citation type="submission" date="2022-06" db="UniProtKB">
        <authorList>
            <consortium name="EnsemblPlants"/>
        </authorList>
    </citation>
    <scope>IDENTIFICATION</scope>
</reference>
<sequence length="125" mass="13825">MRPPQPLSPHRPVHRRPHSTQPPVEPYSILPPPPLAGAFSAAPSVCRWSCRCRPNPTGGCPFCPCPSLSISWRCRRQEGNAPRCLFQDDGGSLAPLVFFRSETTISLLKNCFFLSHVHAYVICGC</sequence>
<dbReference type="Proteomes" id="UP000015106">
    <property type="component" value="Chromosome 1"/>
</dbReference>
<evidence type="ECO:0000256" key="1">
    <source>
        <dbReference type="SAM" id="MobiDB-lite"/>
    </source>
</evidence>
<accession>A0A8R7K5Y8</accession>